<name>A0A7I3Z2I4_PHYPA</name>
<proteinExistence type="predicted"/>
<dbReference type="Gramene" id="Pp3c9_22120V3.5">
    <property type="protein sequence ID" value="PAC:32912532.CDS.1"/>
    <property type="gene ID" value="Pp3c9_22120"/>
</dbReference>
<organism evidence="2 3">
    <name type="scientific">Physcomitrium patens</name>
    <name type="common">Spreading-leaved earth moss</name>
    <name type="synonym">Physcomitrella patens</name>
    <dbReference type="NCBI Taxonomy" id="3218"/>
    <lineage>
        <taxon>Eukaryota</taxon>
        <taxon>Viridiplantae</taxon>
        <taxon>Streptophyta</taxon>
        <taxon>Embryophyta</taxon>
        <taxon>Bryophyta</taxon>
        <taxon>Bryophytina</taxon>
        <taxon>Bryopsida</taxon>
        <taxon>Funariidae</taxon>
        <taxon>Funariales</taxon>
        <taxon>Funariaceae</taxon>
        <taxon>Physcomitrium</taxon>
    </lineage>
</organism>
<evidence type="ECO:0000313" key="3">
    <source>
        <dbReference type="Proteomes" id="UP000006727"/>
    </source>
</evidence>
<evidence type="ECO:0000313" key="2">
    <source>
        <dbReference type="EnsemblPlants" id="PAC:32912532.CDS.1"/>
    </source>
</evidence>
<reference evidence="2 3" key="2">
    <citation type="journal article" date="2018" name="Plant J.">
        <title>The Physcomitrella patens chromosome-scale assembly reveals moss genome structure and evolution.</title>
        <authorList>
            <person name="Lang D."/>
            <person name="Ullrich K.K."/>
            <person name="Murat F."/>
            <person name="Fuchs J."/>
            <person name="Jenkins J."/>
            <person name="Haas F.B."/>
            <person name="Piednoel M."/>
            <person name="Gundlach H."/>
            <person name="Van Bel M."/>
            <person name="Meyberg R."/>
            <person name="Vives C."/>
            <person name="Morata J."/>
            <person name="Symeonidi A."/>
            <person name="Hiss M."/>
            <person name="Muchero W."/>
            <person name="Kamisugi Y."/>
            <person name="Saleh O."/>
            <person name="Blanc G."/>
            <person name="Decker E.L."/>
            <person name="van Gessel N."/>
            <person name="Grimwood J."/>
            <person name="Hayes R.D."/>
            <person name="Graham S.W."/>
            <person name="Gunter L.E."/>
            <person name="McDaniel S.F."/>
            <person name="Hoernstein S.N.W."/>
            <person name="Larsson A."/>
            <person name="Li F.W."/>
            <person name="Perroud P.F."/>
            <person name="Phillips J."/>
            <person name="Ranjan P."/>
            <person name="Rokshar D.S."/>
            <person name="Rothfels C.J."/>
            <person name="Schneider L."/>
            <person name="Shu S."/>
            <person name="Stevenson D.W."/>
            <person name="Thummler F."/>
            <person name="Tillich M."/>
            <person name="Villarreal Aguilar J.C."/>
            <person name="Widiez T."/>
            <person name="Wong G.K."/>
            <person name="Wymore A."/>
            <person name="Zhang Y."/>
            <person name="Zimmer A.D."/>
            <person name="Quatrano R.S."/>
            <person name="Mayer K.F.X."/>
            <person name="Goodstein D."/>
            <person name="Casacuberta J.M."/>
            <person name="Vandepoele K."/>
            <person name="Reski R."/>
            <person name="Cuming A.C."/>
            <person name="Tuskan G.A."/>
            <person name="Maumus F."/>
            <person name="Salse J."/>
            <person name="Schmutz J."/>
            <person name="Rensing S.A."/>
        </authorList>
    </citation>
    <scope>NUCLEOTIDE SEQUENCE [LARGE SCALE GENOMIC DNA]</scope>
    <source>
        <strain evidence="2 3">cv. Gransden 2004</strain>
    </source>
</reference>
<dbReference type="EnsemblPlants" id="Pp3c9_22120V3.5">
    <property type="protein sequence ID" value="PAC:32912532.CDS.1"/>
    <property type="gene ID" value="Pp3c9_22120"/>
</dbReference>
<gene>
    <name evidence="2" type="primary">LOC112286392</name>
</gene>
<dbReference type="EMBL" id="ABEU02000009">
    <property type="status" value="NOT_ANNOTATED_CDS"/>
    <property type="molecule type" value="Genomic_DNA"/>
</dbReference>
<dbReference type="AlphaFoldDB" id="A0A7I3Z2I4"/>
<feature type="compositionally biased region" description="Basic residues" evidence="1">
    <location>
        <begin position="1"/>
        <end position="18"/>
    </location>
</feature>
<accession>A0A7I3Z2I4</accession>
<keyword evidence="3" id="KW-1185">Reference proteome</keyword>
<evidence type="ECO:0000256" key="1">
    <source>
        <dbReference type="SAM" id="MobiDB-lite"/>
    </source>
</evidence>
<dbReference type="Proteomes" id="UP000006727">
    <property type="component" value="Chromosome 9"/>
</dbReference>
<sequence>MKSRKGKGTPHPKGRRSLVHTSYEEDDSSSQIQHSEPDQVLRTQTKSPLQNLLHIHTQVTQTLQQVSLRPSCKRKLGRLLDTCHVVFFDPVLHKVWRISLLCPLLLSIFHQPQSCVVYEEYAFESVVSCANLSQP</sequence>
<feature type="region of interest" description="Disordered" evidence="1">
    <location>
        <begin position="1"/>
        <end position="39"/>
    </location>
</feature>
<reference evidence="2 3" key="1">
    <citation type="journal article" date="2008" name="Science">
        <title>The Physcomitrella genome reveals evolutionary insights into the conquest of land by plants.</title>
        <authorList>
            <person name="Rensing S."/>
            <person name="Lang D."/>
            <person name="Zimmer A."/>
            <person name="Terry A."/>
            <person name="Salamov A."/>
            <person name="Shapiro H."/>
            <person name="Nishiyama T."/>
            <person name="Perroud P.-F."/>
            <person name="Lindquist E."/>
            <person name="Kamisugi Y."/>
            <person name="Tanahashi T."/>
            <person name="Sakakibara K."/>
            <person name="Fujita T."/>
            <person name="Oishi K."/>
            <person name="Shin-I T."/>
            <person name="Kuroki Y."/>
            <person name="Toyoda A."/>
            <person name="Suzuki Y."/>
            <person name="Hashimoto A."/>
            <person name="Yamaguchi K."/>
            <person name="Sugano A."/>
            <person name="Kohara Y."/>
            <person name="Fujiyama A."/>
            <person name="Anterola A."/>
            <person name="Aoki S."/>
            <person name="Ashton N."/>
            <person name="Barbazuk W.B."/>
            <person name="Barker E."/>
            <person name="Bennetzen J."/>
            <person name="Bezanilla M."/>
            <person name="Blankenship R."/>
            <person name="Cho S.H."/>
            <person name="Dutcher S."/>
            <person name="Estelle M."/>
            <person name="Fawcett J.A."/>
            <person name="Gundlach H."/>
            <person name="Hanada K."/>
            <person name="Heyl A."/>
            <person name="Hicks K.A."/>
            <person name="Hugh J."/>
            <person name="Lohr M."/>
            <person name="Mayer K."/>
            <person name="Melkozernov A."/>
            <person name="Murata T."/>
            <person name="Nelson D."/>
            <person name="Pils B."/>
            <person name="Prigge M."/>
            <person name="Reiss B."/>
            <person name="Renner T."/>
            <person name="Rombauts S."/>
            <person name="Rushton P."/>
            <person name="Sanderfoot A."/>
            <person name="Schween G."/>
            <person name="Shiu S.-H."/>
            <person name="Stueber K."/>
            <person name="Theodoulou F.L."/>
            <person name="Tu H."/>
            <person name="Van de Peer Y."/>
            <person name="Verrier P.J."/>
            <person name="Waters E."/>
            <person name="Wood A."/>
            <person name="Yang L."/>
            <person name="Cove D."/>
            <person name="Cuming A."/>
            <person name="Hasebe M."/>
            <person name="Lucas S."/>
            <person name="Mishler D.B."/>
            <person name="Reski R."/>
            <person name="Grigoriev I."/>
            <person name="Quatrano R.S."/>
            <person name="Boore J.L."/>
        </authorList>
    </citation>
    <scope>NUCLEOTIDE SEQUENCE [LARGE SCALE GENOMIC DNA]</scope>
    <source>
        <strain evidence="2 3">cv. Gransden 2004</strain>
    </source>
</reference>
<protein>
    <submittedName>
        <fullName evidence="2">Uncharacterized protein</fullName>
    </submittedName>
</protein>
<reference evidence="2" key="3">
    <citation type="submission" date="2020-12" db="UniProtKB">
        <authorList>
            <consortium name="EnsemblPlants"/>
        </authorList>
    </citation>
    <scope>IDENTIFICATION</scope>
</reference>